<keyword evidence="4" id="KW-1185">Reference proteome</keyword>
<gene>
    <name evidence="2" type="ORF">BG846_03187</name>
    <name evidence="1" type="ORF">K701_26475</name>
</gene>
<reference evidence="2 3" key="2">
    <citation type="submission" date="2016-09" db="EMBL/GenBank/DDBJ databases">
        <title>Streptomyces fradiae DSM40063, a candidate organism with high potential of specific P450 cytochromes.</title>
        <authorList>
            <person name="Grumaz C."/>
            <person name="Vainshtein Y."/>
            <person name="Kirstahler P."/>
            <person name="Sohn K."/>
        </authorList>
    </citation>
    <scope>NUCLEOTIDE SEQUENCE [LARGE SCALE GENOMIC DNA]</scope>
    <source>
        <strain evidence="2 3">DSM 40063</strain>
    </source>
</reference>
<name>A0A1Y2NUM5_STRFR</name>
<dbReference type="EMBL" id="ASYR01000045">
    <property type="protein sequence ID" value="KAF0646846.1"/>
    <property type="molecule type" value="Genomic_DNA"/>
</dbReference>
<dbReference type="Proteomes" id="UP000194318">
    <property type="component" value="Unassembled WGS sequence"/>
</dbReference>
<reference evidence="1 4" key="1">
    <citation type="submission" date="2013-05" db="EMBL/GenBank/DDBJ databases">
        <title>Genome Sequence of Streptomyces fradiae.</title>
        <authorList>
            <person name="Kirby R."/>
        </authorList>
    </citation>
    <scope>NUCLEOTIDE SEQUENCE [LARGE SCALE GENOMIC DNA]</scope>
    <source>
        <strain evidence="1 4">ATCC 10745</strain>
    </source>
</reference>
<accession>A0A1Y2NUM5</accession>
<proteinExistence type="predicted"/>
<dbReference type="Proteomes" id="UP000731519">
    <property type="component" value="Unassembled WGS sequence"/>
</dbReference>
<dbReference type="EMBL" id="MIFZ01000245">
    <property type="protein sequence ID" value="OSY51205.1"/>
    <property type="molecule type" value="Genomic_DNA"/>
</dbReference>
<evidence type="ECO:0000313" key="4">
    <source>
        <dbReference type="Proteomes" id="UP000731519"/>
    </source>
</evidence>
<evidence type="ECO:0000313" key="2">
    <source>
        <dbReference type="EMBL" id="OSY51205.1"/>
    </source>
</evidence>
<organism evidence="2 3">
    <name type="scientific">Streptomyces fradiae ATCC 10745 = DSM 40063</name>
    <dbReference type="NCBI Taxonomy" id="1319510"/>
    <lineage>
        <taxon>Bacteria</taxon>
        <taxon>Bacillati</taxon>
        <taxon>Actinomycetota</taxon>
        <taxon>Actinomycetes</taxon>
        <taxon>Kitasatosporales</taxon>
        <taxon>Streptomycetaceae</taxon>
        <taxon>Streptomyces</taxon>
    </lineage>
</organism>
<dbReference type="RefSeq" id="WP_031127985.1">
    <property type="nucleotide sequence ID" value="NZ_ASYR01000045.1"/>
</dbReference>
<evidence type="ECO:0000313" key="3">
    <source>
        <dbReference type="Proteomes" id="UP000194318"/>
    </source>
</evidence>
<dbReference type="AlphaFoldDB" id="A0A1Y2NUM5"/>
<dbReference type="GeneID" id="91401457"/>
<sequence length="181" mass="19312">MRKTLEVVDGFHPNPAALTSRALDAPVITDGEPAAPGRGRLVGPCHVDPWASATVSSLLGTRADRTVPPPDGGRFVLRNKDVPGDDAPHREPTDWTAIVFLSAAPPPGAGLTFLLQQPGGPGDWVECAFIPVRFNRLVLYRSSVLSRRASPGFGTGLADGWLSHEWGFDIVPLPERTAHAL</sequence>
<comment type="caution">
    <text evidence="2">The sequence shown here is derived from an EMBL/GenBank/DDBJ whole genome shotgun (WGS) entry which is preliminary data.</text>
</comment>
<evidence type="ECO:0000313" key="1">
    <source>
        <dbReference type="EMBL" id="KAF0646846.1"/>
    </source>
</evidence>
<protein>
    <submittedName>
        <fullName evidence="2">Uncharacterized protein</fullName>
    </submittedName>
</protein>